<comment type="caution">
    <text evidence="2">The sequence shown here is derived from an EMBL/GenBank/DDBJ whole genome shotgun (WGS) entry which is preliminary data.</text>
</comment>
<organism evidence="2 3">
    <name type="scientific">Muraenolepis orangiensis</name>
    <name type="common">Patagonian moray cod</name>
    <dbReference type="NCBI Taxonomy" id="630683"/>
    <lineage>
        <taxon>Eukaryota</taxon>
        <taxon>Metazoa</taxon>
        <taxon>Chordata</taxon>
        <taxon>Craniata</taxon>
        <taxon>Vertebrata</taxon>
        <taxon>Euteleostomi</taxon>
        <taxon>Actinopterygii</taxon>
        <taxon>Neopterygii</taxon>
        <taxon>Teleostei</taxon>
        <taxon>Neoteleostei</taxon>
        <taxon>Acanthomorphata</taxon>
        <taxon>Zeiogadaria</taxon>
        <taxon>Gadariae</taxon>
        <taxon>Gadiformes</taxon>
        <taxon>Muraenolepidoidei</taxon>
        <taxon>Muraenolepididae</taxon>
        <taxon>Muraenolepis</taxon>
    </lineage>
</organism>
<dbReference type="AlphaFoldDB" id="A0A9Q0DK41"/>
<dbReference type="Proteomes" id="UP001148018">
    <property type="component" value="Unassembled WGS sequence"/>
</dbReference>
<protein>
    <submittedName>
        <fullName evidence="2">Uncharacterized protein</fullName>
    </submittedName>
</protein>
<keyword evidence="3" id="KW-1185">Reference proteome</keyword>
<evidence type="ECO:0000256" key="1">
    <source>
        <dbReference type="SAM" id="MobiDB-lite"/>
    </source>
</evidence>
<dbReference type="EMBL" id="JANIIK010000115">
    <property type="protein sequence ID" value="KAJ3589838.1"/>
    <property type="molecule type" value="Genomic_DNA"/>
</dbReference>
<feature type="region of interest" description="Disordered" evidence="1">
    <location>
        <begin position="1"/>
        <end position="173"/>
    </location>
</feature>
<feature type="compositionally biased region" description="Basic and acidic residues" evidence="1">
    <location>
        <begin position="98"/>
        <end position="110"/>
    </location>
</feature>
<gene>
    <name evidence="2" type="ORF">NHX12_010679</name>
</gene>
<evidence type="ECO:0000313" key="3">
    <source>
        <dbReference type="Proteomes" id="UP001148018"/>
    </source>
</evidence>
<accession>A0A9Q0DK41</accession>
<evidence type="ECO:0000313" key="2">
    <source>
        <dbReference type="EMBL" id="KAJ3589838.1"/>
    </source>
</evidence>
<proteinExistence type="predicted"/>
<feature type="compositionally biased region" description="Basic residues" evidence="1">
    <location>
        <begin position="133"/>
        <end position="142"/>
    </location>
</feature>
<reference evidence="2" key="1">
    <citation type="submission" date="2022-07" db="EMBL/GenBank/DDBJ databases">
        <title>Chromosome-level genome of Muraenolepis orangiensis.</title>
        <authorList>
            <person name="Kim J."/>
        </authorList>
    </citation>
    <scope>NUCLEOTIDE SEQUENCE</scope>
    <source>
        <strain evidence="2">KU_S4_2022</strain>
        <tissue evidence="2">Muscle</tissue>
    </source>
</reference>
<sequence length="173" mass="19334">MLKNIDHLMPPTKKIRKVEEEPATSGMNQRKGEDWPKTHLNTRVPGGPATFNMTPAGRLPPIDVFRSFHRSDTPNPEHTPSPAGLQDRAVPPPAAETFNRDRKDKKDQIKRPMNAFMVWARARRPSPGPPSGRLHRHQRPAGHRVDRPDGGPEGPLLPRGLETEGYPPAAVPW</sequence>
<name>A0A9Q0DK41_9TELE</name>